<accession>A0A840RW08</accession>
<feature type="transmembrane region" description="Helical" evidence="1">
    <location>
        <begin position="129"/>
        <end position="145"/>
    </location>
</feature>
<sequence>MERKTWNIGVAAIGAVIAWYGLGVELFVTNERMLAQGRPLQDAIISLSAYFTILTNLLVALGFTSAALRSMGDSGQAIPGARNYGGGFFARPFVLSGIAPSIALVCIVYNLELRQLSHYTGWARLADELLHVVMPVAFILYWYLLVPKAMLRWRDSLIWAIYPIVYLGYALIRGASSGRYAYPFIDVAKLGYPAVLLNGVGILIGFLAMSLLFIAVDRRKSAHLQLT</sequence>
<keyword evidence="1" id="KW-0472">Membrane</keyword>
<evidence type="ECO:0008006" key="4">
    <source>
        <dbReference type="Google" id="ProtNLM"/>
    </source>
</evidence>
<organism evidence="2 3">
    <name type="scientific">Glaciimonas immobilis</name>
    <dbReference type="NCBI Taxonomy" id="728004"/>
    <lineage>
        <taxon>Bacteria</taxon>
        <taxon>Pseudomonadati</taxon>
        <taxon>Pseudomonadota</taxon>
        <taxon>Betaproteobacteria</taxon>
        <taxon>Burkholderiales</taxon>
        <taxon>Oxalobacteraceae</taxon>
        <taxon>Glaciimonas</taxon>
    </lineage>
</organism>
<feature type="transmembrane region" description="Helical" evidence="1">
    <location>
        <begin position="157"/>
        <end position="175"/>
    </location>
</feature>
<evidence type="ECO:0000256" key="1">
    <source>
        <dbReference type="SAM" id="Phobius"/>
    </source>
</evidence>
<keyword evidence="3" id="KW-1185">Reference proteome</keyword>
<evidence type="ECO:0000313" key="3">
    <source>
        <dbReference type="Proteomes" id="UP000571084"/>
    </source>
</evidence>
<feature type="transmembrane region" description="Helical" evidence="1">
    <location>
        <begin position="195"/>
        <end position="216"/>
    </location>
</feature>
<reference evidence="2 3" key="1">
    <citation type="submission" date="2020-08" db="EMBL/GenBank/DDBJ databases">
        <title>Genomic Encyclopedia of Type Strains, Phase IV (KMG-IV): sequencing the most valuable type-strain genomes for metagenomic binning, comparative biology and taxonomic classification.</title>
        <authorList>
            <person name="Goeker M."/>
        </authorList>
    </citation>
    <scope>NUCLEOTIDE SEQUENCE [LARGE SCALE GENOMIC DNA]</scope>
    <source>
        <strain evidence="2 3">DSM 23240</strain>
    </source>
</reference>
<proteinExistence type="predicted"/>
<dbReference type="Proteomes" id="UP000571084">
    <property type="component" value="Unassembled WGS sequence"/>
</dbReference>
<keyword evidence="1" id="KW-0812">Transmembrane</keyword>
<dbReference type="InterPro" id="IPR049713">
    <property type="entry name" value="Pr6Pr-like"/>
</dbReference>
<comment type="caution">
    <text evidence="2">The sequence shown here is derived from an EMBL/GenBank/DDBJ whole genome shotgun (WGS) entry which is preliminary data.</text>
</comment>
<evidence type="ECO:0000313" key="2">
    <source>
        <dbReference type="EMBL" id="MBB5201783.1"/>
    </source>
</evidence>
<dbReference type="NCBIfam" id="NF038065">
    <property type="entry name" value="Pr6Pr"/>
    <property type="match status" value="1"/>
</dbReference>
<dbReference type="EMBL" id="JACHHQ010000008">
    <property type="protein sequence ID" value="MBB5201783.1"/>
    <property type="molecule type" value="Genomic_DNA"/>
</dbReference>
<dbReference type="RefSeq" id="WP_168057204.1">
    <property type="nucleotide sequence ID" value="NZ_JAAOZT010000017.1"/>
</dbReference>
<gene>
    <name evidence="2" type="ORF">HNR39_003641</name>
</gene>
<feature type="transmembrane region" description="Helical" evidence="1">
    <location>
        <begin position="48"/>
        <end position="68"/>
    </location>
</feature>
<name>A0A840RW08_9BURK</name>
<feature type="transmembrane region" description="Helical" evidence="1">
    <location>
        <begin position="88"/>
        <end position="109"/>
    </location>
</feature>
<protein>
    <recommendedName>
        <fullName evidence="4">FAR-17a/AIG1-like protein</fullName>
    </recommendedName>
</protein>
<keyword evidence="1" id="KW-1133">Transmembrane helix</keyword>
<dbReference type="AlphaFoldDB" id="A0A840RW08"/>
<feature type="transmembrane region" description="Helical" evidence="1">
    <location>
        <begin position="7"/>
        <end position="28"/>
    </location>
</feature>